<keyword evidence="5 6" id="KW-0472">Membrane</keyword>
<feature type="transmembrane region" description="Helical" evidence="6">
    <location>
        <begin position="455"/>
        <end position="482"/>
    </location>
</feature>
<comment type="caution">
    <text evidence="8">The sequence shown here is derived from an EMBL/GenBank/DDBJ whole genome shotgun (WGS) entry which is preliminary data.</text>
</comment>
<feature type="transmembrane region" description="Helical" evidence="6">
    <location>
        <begin position="327"/>
        <end position="351"/>
    </location>
</feature>
<feature type="region of interest" description="Disordered" evidence="7">
    <location>
        <begin position="847"/>
        <end position="874"/>
    </location>
</feature>
<dbReference type="Proteomes" id="UP000813462">
    <property type="component" value="Unassembled WGS sequence"/>
</dbReference>
<dbReference type="GO" id="GO:1990961">
    <property type="term" value="P:xenobiotic detoxification by transmembrane export across the plasma membrane"/>
    <property type="evidence" value="ECO:0007669"/>
    <property type="project" value="InterPro"/>
</dbReference>
<proteinExistence type="inferred from homology"/>
<evidence type="ECO:0000256" key="2">
    <source>
        <dbReference type="ARBA" id="ARBA00010199"/>
    </source>
</evidence>
<feature type="transmembrane region" description="Helical" evidence="6">
    <location>
        <begin position="176"/>
        <end position="195"/>
    </location>
</feature>
<accession>A0A978VE61</accession>
<dbReference type="PANTHER" id="PTHR11206">
    <property type="entry name" value="MULTIDRUG RESISTANCE PROTEIN"/>
    <property type="match status" value="1"/>
</dbReference>
<feature type="transmembrane region" description="Helical" evidence="6">
    <location>
        <begin position="803"/>
        <end position="835"/>
    </location>
</feature>
<dbReference type="GO" id="GO:0015297">
    <property type="term" value="F:antiporter activity"/>
    <property type="evidence" value="ECO:0007669"/>
    <property type="project" value="InterPro"/>
</dbReference>
<feature type="transmembrane region" description="Helical" evidence="6">
    <location>
        <begin position="726"/>
        <end position="747"/>
    </location>
</feature>
<feature type="transmembrane region" description="Helical" evidence="6">
    <location>
        <begin position="604"/>
        <end position="623"/>
    </location>
</feature>
<feature type="transmembrane region" description="Helical" evidence="6">
    <location>
        <begin position="37"/>
        <end position="60"/>
    </location>
</feature>
<feature type="transmembrane region" description="Helical" evidence="6">
    <location>
        <begin position="215"/>
        <end position="233"/>
    </location>
</feature>
<evidence type="ECO:0000313" key="8">
    <source>
        <dbReference type="EMBL" id="KAH7528650.1"/>
    </source>
</evidence>
<feature type="transmembrane region" description="Helical" evidence="6">
    <location>
        <begin position="569"/>
        <end position="592"/>
    </location>
</feature>
<protein>
    <recommendedName>
        <fullName evidence="6">Protein DETOXIFICATION</fullName>
    </recommendedName>
    <alternativeName>
        <fullName evidence="6">Multidrug and toxic compound extrusion protein</fullName>
    </alternativeName>
</protein>
<dbReference type="Pfam" id="PF01554">
    <property type="entry name" value="MatE"/>
    <property type="match status" value="4"/>
</dbReference>
<evidence type="ECO:0000256" key="6">
    <source>
        <dbReference type="RuleBase" id="RU004914"/>
    </source>
</evidence>
<feature type="transmembrane region" description="Helical" evidence="6">
    <location>
        <begin position="357"/>
        <end position="378"/>
    </location>
</feature>
<gene>
    <name evidence="8" type="ORF">FEM48_Zijuj05G0094600</name>
</gene>
<organism evidence="8 9">
    <name type="scientific">Ziziphus jujuba var. spinosa</name>
    <dbReference type="NCBI Taxonomy" id="714518"/>
    <lineage>
        <taxon>Eukaryota</taxon>
        <taxon>Viridiplantae</taxon>
        <taxon>Streptophyta</taxon>
        <taxon>Embryophyta</taxon>
        <taxon>Tracheophyta</taxon>
        <taxon>Spermatophyta</taxon>
        <taxon>Magnoliopsida</taxon>
        <taxon>eudicotyledons</taxon>
        <taxon>Gunneridae</taxon>
        <taxon>Pentapetalae</taxon>
        <taxon>rosids</taxon>
        <taxon>fabids</taxon>
        <taxon>Rosales</taxon>
        <taxon>Rhamnaceae</taxon>
        <taxon>Paliureae</taxon>
        <taxon>Ziziphus</taxon>
    </lineage>
</organism>
<feature type="transmembrane region" description="Helical" evidence="6">
    <location>
        <begin position="136"/>
        <end position="155"/>
    </location>
</feature>
<dbReference type="AlphaFoldDB" id="A0A978VE61"/>
<dbReference type="NCBIfam" id="TIGR00797">
    <property type="entry name" value="matE"/>
    <property type="match status" value="2"/>
</dbReference>
<evidence type="ECO:0000256" key="4">
    <source>
        <dbReference type="ARBA" id="ARBA00022989"/>
    </source>
</evidence>
<dbReference type="InterPro" id="IPR002528">
    <property type="entry name" value="MATE_fam"/>
</dbReference>
<evidence type="ECO:0000256" key="1">
    <source>
        <dbReference type="ARBA" id="ARBA00004141"/>
    </source>
</evidence>
<feature type="transmembrane region" description="Helical" evidence="6">
    <location>
        <begin position="101"/>
        <end position="124"/>
    </location>
</feature>
<evidence type="ECO:0000313" key="9">
    <source>
        <dbReference type="Proteomes" id="UP000813462"/>
    </source>
</evidence>
<feature type="transmembrane region" description="Helical" evidence="6">
    <location>
        <begin position="502"/>
        <end position="522"/>
    </location>
</feature>
<sequence>MLFLFEKVGMASALDTLCGQSYGAKQYHMLGIHMQKAMFVLIFVSIPLAIIWANTGPILVALGQDPEISEAAGIYACSMIPILFAYALVQCLVRFLQAQNIVFPMMLFSGIITLMHIFVCWVLIFEFNMGYRGAALANSVSYWMNVLLLVLFIKFSASCRKSWTGFSKDAFHNIPTFLKLAIPSAVMVCFEIWSFEMMVLLSGLLPNPKLETSVLSISLNTASTVWMIPCGLGGAVSTRVSNELGAGHSQAARLAVYVVLILAVSEGLVVGLVMIFVRKVWGYAYSNDADVVKYVSEMMPILAISNLIDGVQAVISGTVRGCGWQKIGAYVNLGSYYLVGIPIAALFAFVFHTGGKGLWLGIICALIVQMVSLLVITARTNWEQEAKKAKDRVYDNMIPVDMIHLIVDLGYSEVEMSKDISWPLERGQASVGSLLPLISSQRVISLMFVGHLGELALSAASLATSFATVTSFTLLMGLASGLDTLCGQSFGAKQYQMLGIHIQRAMLVLSVVSVFLSIICLNTKPILIAMHQDHEISEEAGQYALFMIPSIFSYGLLQCLVRFLQTQNIVFPMMICSGITALFHMLLCWVLVFKSKLGSRGAALANSISYWINVLLMALYIKFSSSCVKTWTGFSKAAFHKIPTFLKISIPSALMLCFKAWSFEIVVLLAGLLPNPKLETSVLSICLNTFAILWMIPFGLSAAVSTRVSNELGGGQPQAASLAVKVGLVMVIIEGVTVALLMILLRNIWGSIYSNEKEVVSYVASTMPILAISCFLDGIQSMLSGIARGCGWQKIGAYVNFGAFYLLGIPCATILGLWLGIITAFVFQILFFLFITMRSDWQKEATKASDRVHESITPVELSTKDQKDSKHQSS</sequence>
<feature type="transmembrane region" description="Helical" evidence="6">
    <location>
        <begin position="685"/>
        <end position="706"/>
    </location>
</feature>
<comment type="similarity">
    <text evidence="2 6">Belongs to the multi antimicrobial extrusion (MATE) (TC 2.A.66.1) family.</text>
</comment>
<feature type="transmembrane region" description="Helical" evidence="6">
    <location>
        <begin position="72"/>
        <end position="89"/>
    </location>
</feature>
<reference evidence="8" key="1">
    <citation type="journal article" date="2021" name="Front. Plant Sci.">
        <title>Chromosome-Scale Genome Assembly for Chinese Sour Jujube and Insights Into Its Genome Evolution and Domestication Signature.</title>
        <authorList>
            <person name="Shen L.-Y."/>
            <person name="Luo H."/>
            <person name="Wang X.-L."/>
            <person name="Wang X.-M."/>
            <person name="Qiu X.-J."/>
            <person name="Liu H."/>
            <person name="Zhou S.-S."/>
            <person name="Jia K.-H."/>
            <person name="Nie S."/>
            <person name="Bao Y.-T."/>
            <person name="Zhang R.-G."/>
            <person name="Yun Q.-Z."/>
            <person name="Chai Y.-H."/>
            <person name="Lu J.-Y."/>
            <person name="Li Y."/>
            <person name="Zhao S.-W."/>
            <person name="Mao J.-F."/>
            <person name="Jia S.-G."/>
            <person name="Mao Y.-M."/>
        </authorList>
    </citation>
    <scope>NUCLEOTIDE SEQUENCE</scope>
    <source>
        <strain evidence="8">AT0</strain>
        <tissue evidence="8">Leaf</tissue>
    </source>
</reference>
<evidence type="ECO:0000256" key="5">
    <source>
        <dbReference type="ARBA" id="ARBA00023136"/>
    </source>
</evidence>
<dbReference type="GO" id="GO:0042910">
    <property type="term" value="F:xenobiotic transmembrane transporter activity"/>
    <property type="evidence" value="ECO:0007669"/>
    <property type="project" value="InterPro"/>
</dbReference>
<feature type="transmembrane region" description="Helical" evidence="6">
    <location>
        <begin position="759"/>
        <end position="783"/>
    </location>
</feature>
<feature type="transmembrane region" description="Helical" evidence="6">
    <location>
        <begin position="298"/>
        <end position="315"/>
    </location>
</feature>
<feature type="transmembrane region" description="Helical" evidence="6">
    <location>
        <begin position="653"/>
        <end position="673"/>
    </location>
</feature>
<feature type="compositionally biased region" description="Basic and acidic residues" evidence="7">
    <location>
        <begin position="862"/>
        <end position="874"/>
    </location>
</feature>
<evidence type="ECO:0000256" key="7">
    <source>
        <dbReference type="SAM" id="MobiDB-lite"/>
    </source>
</evidence>
<dbReference type="CDD" id="cd13132">
    <property type="entry name" value="MATE_eukaryotic"/>
    <property type="match status" value="2"/>
</dbReference>
<comment type="subcellular location">
    <subcellularLocation>
        <location evidence="1">Membrane</location>
        <topology evidence="1">Multi-pass membrane protein</topology>
    </subcellularLocation>
</comment>
<name>A0A978VE61_ZIZJJ</name>
<dbReference type="InterPro" id="IPR045069">
    <property type="entry name" value="MATE_euk"/>
</dbReference>
<evidence type="ECO:0000256" key="3">
    <source>
        <dbReference type="ARBA" id="ARBA00022692"/>
    </source>
</evidence>
<dbReference type="GO" id="GO:0016020">
    <property type="term" value="C:membrane"/>
    <property type="evidence" value="ECO:0007669"/>
    <property type="project" value="UniProtKB-SubCell"/>
</dbReference>
<keyword evidence="3 6" id="KW-0812">Transmembrane</keyword>
<dbReference type="EMBL" id="JAEACU010000005">
    <property type="protein sequence ID" value="KAH7528650.1"/>
    <property type="molecule type" value="Genomic_DNA"/>
</dbReference>
<keyword evidence="4 6" id="KW-1133">Transmembrane helix</keyword>
<feature type="transmembrane region" description="Helical" evidence="6">
    <location>
        <begin position="543"/>
        <end position="563"/>
    </location>
</feature>
<feature type="transmembrane region" description="Helical" evidence="6">
    <location>
        <begin position="254"/>
        <end position="278"/>
    </location>
</feature>